<dbReference type="PROSITE" id="PS50162">
    <property type="entry name" value="RECA_2"/>
    <property type="match status" value="1"/>
</dbReference>
<dbReference type="InterPro" id="IPR008269">
    <property type="entry name" value="Lon_proteolytic"/>
</dbReference>
<evidence type="ECO:0000259" key="2">
    <source>
        <dbReference type="PROSITE" id="PS50162"/>
    </source>
</evidence>
<dbReference type="Gene3D" id="3.30.230.10">
    <property type="match status" value="1"/>
</dbReference>
<dbReference type="Pfam" id="PF05362">
    <property type="entry name" value="Lon_C"/>
    <property type="match status" value="1"/>
</dbReference>
<proteinExistence type="predicted"/>
<feature type="region of interest" description="Disordered" evidence="1">
    <location>
        <begin position="65"/>
        <end position="143"/>
    </location>
</feature>
<dbReference type="SMART" id="SM00382">
    <property type="entry name" value="AAA"/>
    <property type="match status" value="1"/>
</dbReference>
<dbReference type="SUPFAM" id="SSF54211">
    <property type="entry name" value="Ribosomal protein S5 domain 2-like"/>
    <property type="match status" value="1"/>
</dbReference>
<organism evidence="3 4">
    <name type="scientific">Rhodamnia argentea</name>
    <dbReference type="NCBI Taxonomy" id="178133"/>
    <lineage>
        <taxon>Eukaryota</taxon>
        <taxon>Viridiplantae</taxon>
        <taxon>Streptophyta</taxon>
        <taxon>Embryophyta</taxon>
        <taxon>Tracheophyta</taxon>
        <taxon>Spermatophyta</taxon>
        <taxon>Magnoliopsida</taxon>
        <taxon>eudicotyledons</taxon>
        <taxon>Gunneridae</taxon>
        <taxon>Pentapetalae</taxon>
        <taxon>rosids</taxon>
        <taxon>malvids</taxon>
        <taxon>Myrtales</taxon>
        <taxon>Myrtaceae</taxon>
        <taxon>Myrtoideae</taxon>
        <taxon>Myrteae</taxon>
        <taxon>Australasian group</taxon>
        <taxon>Rhodamnia</taxon>
    </lineage>
</organism>
<gene>
    <name evidence="4" type="primary">LOC115738005</name>
</gene>
<dbReference type="Gene3D" id="3.40.50.300">
    <property type="entry name" value="P-loop containing nucleotide triphosphate hydrolases"/>
    <property type="match status" value="1"/>
</dbReference>
<dbReference type="InterPro" id="IPR014721">
    <property type="entry name" value="Ribsml_uS5_D2-typ_fold_subgr"/>
</dbReference>
<dbReference type="InterPro" id="IPR020588">
    <property type="entry name" value="RecA_ATP-bd"/>
</dbReference>
<evidence type="ECO:0000313" key="3">
    <source>
        <dbReference type="Proteomes" id="UP000827889"/>
    </source>
</evidence>
<dbReference type="PANTHER" id="PTHR32472">
    <property type="entry name" value="DNA REPAIR PROTEIN RADA"/>
    <property type="match status" value="1"/>
</dbReference>
<evidence type="ECO:0000313" key="4">
    <source>
        <dbReference type="RefSeq" id="XP_048139582.1"/>
    </source>
</evidence>
<dbReference type="InterPro" id="IPR027417">
    <property type="entry name" value="P-loop_NTPase"/>
</dbReference>
<dbReference type="PRINTS" id="PR01874">
    <property type="entry name" value="DNAREPAIRADA"/>
</dbReference>
<dbReference type="SUPFAM" id="SSF52540">
    <property type="entry name" value="P-loop containing nucleoside triphosphate hydrolases"/>
    <property type="match status" value="1"/>
</dbReference>
<feature type="domain" description="RecA family profile 1" evidence="2">
    <location>
        <begin position="173"/>
        <end position="335"/>
    </location>
</feature>
<keyword evidence="3" id="KW-1185">Reference proteome</keyword>
<dbReference type="RefSeq" id="XP_048139582.1">
    <property type="nucleotide sequence ID" value="XM_048283625.1"/>
</dbReference>
<protein>
    <submittedName>
        <fullName evidence="4">DNA repair protein RadA-like</fullName>
    </submittedName>
</protein>
<accession>A0ABM3HSK9</accession>
<dbReference type="GeneID" id="115738005"/>
<sequence>MRALRTLCTHKQLLNPTTKPTSLAFFKPIQIAHPYRSIHSTNHRLLSQNPSLASLFSSFKSETSGTAHTVDDSYDPANRCVRSSDREAGSGPESGTRSGDGEISEKRRHFGGGRSSYSGSSKKGRTRKQFTVEENGGGSEKVRGFEEPENVVRTWQLRRDGEVRPLRLTDVNSGLNQSDRRIPLDGPFGEKVSSVLGGGLVPGSLILVGGNPGVGKSTLLLQMAAMLAEGHDLGRSAPVVCVSGEESVEQIRSRADRLGITTEELYLYSSTDIEDILEKVKDLSPRALFVDSIQTVYLKEVAGSAGGLSQVKECALALHRLAKEMNIPVILTGHVTKSEAIAGPRVLQHTVDVILNLKEEKHFTYRLLQSVKNRFGSTDEVGVFKMSQSGLEAVLNPSEILSSQEYSKSGEAAAVVMDGSRSSLLKIQALCIPLPRLRISRQVNGIKRSRVDMIIAVLLKQAGLKLQGNAIFLDVVGGVTPTETSGDLAIAAAVCSSYINFPIPSGVAFIGEIGLGGELHVVPGMKKRVNTVAKLGYRMCIIPKSAENDLADSAFDGLVIVGCRNLKEVINTVFPPYNDQGDIGCMKMNRDVVEMPVFYMQAVKLKLGFEASGTSIEVLGPTSMDPSLALMELGKH</sequence>
<evidence type="ECO:0000256" key="1">
    <source>
        <dbReference type="SAM" id="MobiDB-lite"/>
    </source>
</evidence>
<name>A0ABM3HSK9_9MYRT</name>
<dbReference type="Proteomes" id="UP000827889">
    <property type="component" value="Chromosome 8"/>
</dbReference>
<dbReference type="PANTHER" id="PTHR32472:SF10">
    <property type="entry name" value="DNA REPAIR PROTEIN RADA-LIKE PROTEIN"/>
    <property type="match status" value="1"/>
</dbReference>
<reference evidence="4" key="1">
    <citation type="submission" date="2025-08" db="UniProtKB">
        <authorList>
            <consortium name="RefSeq"/>
        </authorList>
    </citation>
    <scope>IDENTIFICATION</scope>
    <source>
        <tissue evidence="4">Leaf</tissue>
    </source>
</reference>
<dbReference type="InterPro" id="IPR020568">
    <property type="entry name" value="Ribosomal_Su5_D2-typ_SF"/>
</dbReference>
<dbReference type="Pfam" id="PF13481">
    <property type="entry name" value="AAA_25"/>
    <property type="match status" value="1"/>
</dbReference>
<dbReference type="InterPro" id="IPR003593">
    <property type="entry name" value="AAA+_ATPase"/>
</dbReference>